<evidence type="ECO:0000313" key="7">
    <source>
        <dbReference type="EMBL" id="RXE58432.1"/>
    </source>
</evidence>
<dbReference type="GO" id="GO:0016987">
    <property type="term" value="F:sigma factor activity"/>
    <property type="evidence" value="ECO:0007669"/>
    <property type="project" value="UniProtKB-UniRule"/>
</dbReference>
<dbReference type="EMBL" id="RLII01000018">
    <property type="protein sequence ID" value="RXE58432.1"/>
    <property type="molecule type" value="Genomic_DNA"/>
</dbReference>
<comment type="similarity">
    <text evidence="6">Belongs to the sigma-70 factor family. SigI subfamily.</text>
</comment>
<dbReference type="HAMAP" id="MF_02064">
    <property type="entry name" value="Sigma70_SigI"/>
    <property type="match status" value="1"/>
</dbReference>
<keyword evidence="2 6" id="KW-0805">Transcription regulation</keyword>
<dbReference type="GO" id="GO:0003677">
    <property type="term" value="F:DNA binding"/>
    <property type="evidence" value="ECO:0007669"/>
    <property type="project" value="UniProtKB-UniRule"/>
</dbReference>
<keyword evidence="6" id="KW-0346">Stress response</keyword>
<evidence type="ECO:0000256" key="3">
    <source>
        <dbReference type="ARBA" id="ARBA00023082"/>
    </source>
</evidence>
<evidence type="ECO:0000313" key="8">
    <source>
        <dbReference type="Proteomes" id="UP000289166"/>
    </source>
</evidence>
<dbReference type="SUPFAM" id="SSF88946">
    <property type="entry name" value="Sigma2 domain of RNA polymerase sigma factors"/>
    <property type="match status" value="1"/>
</dbReference>
<comment type="function">
    <text evidence="6">Sigma factors are initiation factors that promote the attachment of RNA polymerase to specific initiation sites and are then released.</text>
</comment>
<dbReference type="Gene3D" id="1.10.1740.10">
    <property type="match status" value="1"/>
</dbReference>
<dbReference type="AlphaFoldDB" id="A0A4Q0I656"/>
<keyword evidence="1 6" id="KW-0963">Cytoplasm</keyword>
<feature type="DNA-binding region" description="H-T-H motif" evidence="6">
    <location>
        <begin position="202"/>
        <end position="221"/>
    </location>
</feature>
<evidence type="ECO:0000256" key="2">
    <source>
        <dbReference type="ARBA" id="ARBA00023015"/>
    </source>
</evidence>
<dbReference type="GO" id="GO:0006352">
    <property type="term" value="P:DNA-templated transcription initiation"/>
    <property type="evidence" value="ECO:0007669"/>
    <property type="project" value="UniProtKB-UniRule"/>
</dbReference>
<proteinExistence type="inferred from homology"/>
<comment type="activity regulation">
    <text evidence="6">Negatively regulated by the anti-sigma-I factor RsgI.</text>
</comment>
<comment type="caution">
    <text evidence="7">The sequence shown here is derived from an EMBL/GenBank/DDBJ whole genome shotgun (WGS) entry which is preliminary data.</text>
</comment>
<dbReference type="GO" id="GO:0005737">
    <property type="term" value="C:cytoplasm"/>
    <property type="evidence" value="ECO:0007669"/>
    <property type="project" value="UniProtKB-SubCell"/>
</dbReference>
<dbReference type="PIRSF" id="PIRSF038953">
    <property type="entry name" value="SigI"/>
    <property type="match status" value="1"/>
</dbReference>
<keyword evidence="5 6" id="KW-0804">Transcription</keyword>
<gene>
    <name evidence="6 7" type="primary">sigI</name>
    <name evidence="7" type="ORF">EFD62_12275</name>
</gene>
<comment type="subunit">
    <text evidence="6">Interacts with RsgI.</text>
</comment>
<dbReference type="NCBIfam" id="TIGR02895">
    <property type="entry name" value="spore_sigI"/>
    <property type="match status" value="1"/>
</dbReference>
<reference evidence="8" key="1">
    <citation type="submission" date="2018-11" db="EMBL/GenBank/DDBJ databases">
        <title>Genome sequencing of a novel mesophilic and cellulolytic organism within the genus Hungateiclostridium.</title>
        <authorList>
            <person name="Rettenmaier R."/>
            <person name="Liebl W."/>
            <person name="Zverlov V."/>
        </authorList>
    </citation>
    <scope>NUCLEOTIDE SEQUENCE [LARGE SCALE GENOMIC DNA]</scope>
    <source>
        <strain evidence="8">N2K1</strain>
    </source>
</reference>
<protein>
    <recommendedName>
        <fullName evidence="6">RNA polymerase sigma factor SigI</fullName>
    </recommendedName>
</protein>
<keyword evidence="4 6" id="KW-0238">DNA-binding</keyword>
<name>A0A4Q0I656_9FIRM</name>
<dbReference type="InterPro" id="IPR014244">
    <property type="entry name" value="RNA_pol_sigma-I"/>
</dbReference>
<evidence type="ECO:0000256" key="1">
    <source>
        <dbReference type="ARBA" id="ARBA00022490"/>
    </source>
</evidence>
<organism evidence="7 8">
    <name type="scientific">Acetivibrio mesophilus</name>
    <dbReference type="NCBI Taxonomy" id="2487273"/>
    <lineage>
        <taxon>Bacteria</taxon>
        <taxon>Bacillati</taxon>
        <taxon>Bacillota</taxon>
        <taxon>Clostridia</taxon>
        <taxon>Eubacteriales</taxon>
        <taxon>Oscillospiraceae</taxon>
        <taxon>Acetivibrio</taxon>
    </lineage>
</organism>
<evidence type="ECO:0000256" key="6">
    <source>
        <dbReference type="HAMAP-Rule" id="MF_02064"/>
    </source>
</evidence>
<dbReference type="NCBIfam" id="NF006173">
    <property type="entry name" value="PRK08311.2-1"/>
    <property type="match status" value="1"/>
</dbReference>
<keyword evidence="3 6" id="KW-0731">Sigma factor</keyword>
<evidence type="ECO:0000256" key="5">
    <source>
        <dbReference type="ARBA" id="ARBA00023163"/>
    </source>
</evidence>
<keyword evidence="8" id="KW-1185">Reference proteome</keyword>
<dbReference type="OrthoDB" id="3190733at2"/>
<dbReference type="InterPro" id="IPR013325">
    <property type="entry name" value="RNA_pol_sigma_r2"/>
</dbReference>
<comment type="subcellular location">
    <subcellularLocation>
        <location evidence="6">Cytoplasm</location>
    </subcellularLocation>
</comment>
<evidence type="ECO:0000256" key="4">
    <source>
        <dbReference type="ARBA" id="ARBA00023125"/>
    </source>
</evidence>
<accession>A0A4Q0I656</accession>
<dbReference type="Proteomes" id="UP000289166">
    <property type="component" value="Unassembled WGS sequence"/>
</dbReference>
<sequence length="252" mass="29393">MGKLSFLKKLKSDNDPTNDIVLKIQSGDRLLKEKFIHDYTPFILKTVAQITGKYVDTENSEEYSVALMAFDEAIDCFDINKNKSFLGFSDLVINRRVIDYLRKIKKERNVFPFTYFESEANNDFREKYMPQYSTVRLDNIEIKEEIILFKERLSSFGITLENLAKSMPKHKDSKIMCIKIAKIIANDDKLFNKLNRTKHLPMSELMKLVDVHQTTIERNRKFIIAASIIINSGLDVIKSYLLFMEEGGERHD</sequence>
<feature type="short sequence motif" description="Polymerase core binding" evidence="6">
    <location>
        <begin position="61"/>
        <end position="74"/>
    </location>
</feature>